<dbReference type="Proteomes" id="UP000239757">
    <property type="component" value="Unassembled WGS sequence"/>
</dbReference>
<accession>A0A2P5YE82</accession>
<proteinExistence type="predicted"/>
<protein>
    <submittedName>
        <fullName evidence="1">Uncharacterized protein</fullName>
    </submittedName>
</protein>
<name>A0A2P5YE82_GOSBA</name>
<evidence type="ECO:0000313" key="2">
    <source>
        <dbReference type="Proteomes" id="UP000239757"/>
    </source>
</evidence>
<evidence type="ECO:0000313" key="1">
    <source>
        <dbReference type="EMBL" id="PPS13844.1"/>
    </source>
</evidence>
<dbReference type="AlphaFoldDB" id="A0A2P5YE82"/>
<sequence length="76" mass="8558">MGYLELYASSDPTNTDYTRLLLGVGGRDTTGDEIMVLLGSAVDRTMEGRAKGTYVGYWKTTEQWLEQVKKTRIVIH</sequence>
<organism evidence="1 2">
    <name type="scientific">Gossypium barbadense</name>
    <name type="common">Sea Island cotton</name>
    <name type="synonym">Hibiscus barbadensis</name>
    <dbReference type="NCBI Taxonomy" id="3634"/>
    <lineage>
        <taxon>Eukaryota</taxon>
        <taxon>Viridiplantae</taxon>
        <taxon>Streptophyta</taxon>
        <taxon>Embryophyta</taxon>
        <taxon>Tracheophyta</taxon>
        <taxon>Spermatophyta</taxon>
        <taxon>Magnoliopsida</taxon>
        <taxon>eudicotyledons</taxon>
        <taxon>Gunneridae</taxon>
        <taxon>Pentapetalae</taxon>
        <taxon>rosids</taxon>
        <taxon>malvids</taxon>
        <taxon>Malvales</taxon>
        <taxon>Malvaceae</taxon>
        <taxon>Malvoideae</taxon>
        <taxon>Gossypium</taxon>
    </lineage>
</organism>
<reference evidence="1 2" key="1">
    <citation type="submission" date="2015-01" db="EMBL/GenBank/DDBJ databases">
        <title>Genome of allotetraploid Gossypium barbadense reveals genomic plasticity and fiber elongation in cotton evolution.</title>
        <authorList>
            <person name="Chen X."/>
            <person name="Liu X."/>
            <person name="Zhao B."/>
            <person name="Zheng H."/>
            <person name="Hu Y."/>
            <person name="Lu G."/>
            <person name="Yang C."/>
            <person name="Chen J."/>
            <person name="Shan C."/>
            <person name="Zhang L."/>
            <person name="Zhou Y."/>
            <person name="Wang L."/>
            <person name="Guo W."/>
            <person name="Bai Y."/>
            <person name="Ruan J."/>
            <person name="Shangguan X."/>
            <person name="Mao Y."/>
            <person name="Jiang J."/>
            <person name="Zhu Y."/>
            <person name="Lei J."/>
            <person name="Kang H."/>
            <person name="Chen S."/>
            <person name="He X."/>
            <person name="Wang R."/>
            <person name="Wang Y."/>
            <person name="Chen J."/>
            <person name="Wang L."/>
            <person name="Yu S."/>
            <person name="Wang B."/>
            <person name="Wei J."/>
            <person name="Song S."/>
            <person name="Lu X."/>
            <person name="Gao Z."/>
            <person name="Gu W."/>
            <person name="Deng X."/>
            <person name="Ma D."/>
            <person name="Wang S."/>
            <person name="Liang W."/>
            <person name="Fang L."/>
            <person name="Cai C."/>
            <person name="Zhu X."/>
            <person name="Zhou B."/>
            <person name="Zhang Y."/>
            <person name="Chen Z."/>
            <person name="Xu S."/>
            <person name="Zhu R."/>
            <person name="Wang S."/>
            <person name="Zhang T."/>
            <person name="Zhao G."/>
        </authorList>
    </citation>
    <scope>NUCLEOTIDE SEQUENCE [LARGE SCALE GENOMIC DNA]</scope>
    <source>
        <strain evidence="2">cv. Xinhai21</strain>
        <tissue evidence="1">Leaf</tissue>
    </source>
</reference>
<dbReference type="EMBL" id="KZ663309">
    <property type="protein sequence ID" value="PPS13844.1"/>
    <property type="molecule type" value="Genomic_DNA"/>
</dbReference>
<gene>
    <name evidence="1" type="ORF">GOBAR_AA06730</name>
</gene>